<feature type="compositionally biased region" description="Low complexity" evidence="12">
    <location>
        <begin position="140"/>
        <end position="149"/>
    </location>
</feature>
<evidence type="ECO:0000313" key="13">
    <source>
        <dbReference type="EMBL" id="NXM69368.1"/>
    </source>
</evidence>
<evidence type="ECO:0000256" key="8">
    <source>
        <dbReference type="ARBA" id="ARBA00022976"/>
    </source>
</evidence>
<evidence type="ECO:0000256" key="11">
    <source>
        <dbReference type="ARBA" id="ARBA00031318"/>
    </source>
</evidence>
<accession>A0A7L1D1B5</accession>
<keyword evidence="7" id="KW-0524">Neurogenesis</keyword>
<feature type="compositionally biased region" description="Basic residues" evidence="12">
    <location>
        <begin position="1"/>
        <end position="14"/>
    </location>
</feature>
<dbReference type="GO" id="GO:0045746">
    <property type="term" value="P:negative regulation of Notch signaling pathway"/>
    <property type="evidence" value="ECO:0007669"/>
    <property type="project" value="TreeGrafter"/>
</dbReference>
<feature type="non-terminal residue" evidence="13">
    <location>
        <position position="248"/>
    </location>
</feature>
<evidence type="ECO:0000256" key="12">
    <source>
        <dbReference type="SAM" id="MobiDB-lite"/>
    </source>
</evidence>
<organism evidence="13 14">
    <name type="scientific">Serilophus lunatus</name>
    <name type="common">silver-breasted broadbill</name>
    <dbReference type="NCBI Taxonomy" id="239386"/>
    <lineage>
        <taxon>Eukaryota</taxon>
        <taxon>Metazoa</taxon>
        <taxon>Chordata</taxon>
        <taxon>Craniata</taxon>
        <taxon>Vertebrata</taxon>
        <taxon>Euteleostomi</taxon>
        <taxon>Archelosauria</taxon>
        <taxon>Archosauria</taxon>
        <taxon>Dinosauria</taxon>
        <taxon>Saurischia</taxon>
        <taxon>Theropoda</taxon>
        <taxon>Coelurosauria</taxon>
        <taxon>Aves</taxon>
        <taxon>Neognathae</taxon>
        <taxon>Neoaves</taxon>
        <taxon>Telluraves</taxon>
        <taxon>Australaves</taxon>
        <taxon>Passeriformes</taxon>
        <taxon>Eurylaimidae</taxon>
        <taxon>Serilophus</taxon>
    </lineage>
</organism>
<evidence type="ECO:0000256" key="10">
    <source>
        <dbReference type="ARBA" id="ARBA00024957"/>
    </source>
</evidence>
<dbReference type="GO" id="GO:0051168">
    <property type="term" value="P:nuclear export"/>
    <property type="evidence" value="ECO:0007669"/>
    <property type="project" value="InterPro"/>
</dbReference>
<dbReference type="Proteomes" id="UP000553648">
    <property type="component" value="Unassembled WGS sequence"/>
</dbReference>
<protein>
    <recommendedName>
        <fullName evidence="5">RBPJ-interacting and tubulin-associated protein 1</fullName>
    </recommendedName>
    <alternativeName>
        <fullName evidence="11">RBPJ-interacting and tubulin-associated protein</fullName>
    </alternativeName>
</protein>
<feature type="compositionally biased region" description="Polar residues" evidence="12">
    <location>
        <begin position="175"/>
        <end position="184"/>
    </location>
</feature>
<comment type="subcellular location">
    <subcellularLocation>
        <location evidence="2">Cytoplasm</location>
    </subcellularLocation>
    <subcellularLocation>
        <location evidence="1">Nucleus</location>
    </subcellularLocation>
</comment>
<evidence type="ECO:0000256" key="6">
    <source>
        <dbReference type="ARBA" id="ARBA00022490"/>
    </source>
</evidence>
<keyword evidence="6" id="KW-0963">Cytoplasm</keyword>
<evidence type="ECO:0000256" key="5">
    <source>
        <dbReference type="ARBA" id="ARBA00014447"/>
    </source>
</evidence>
<dbReference type="GO" id="GO:0007399">
    <property type="term" value="P:nervous system development"/>
    <property type="evidence" value="ECO:0007669"/>
    <property type="project" value="UniProtKB-KW"/>
</dbReference>
<feature type="region of interest" description="Disordered" evidence="12">
    <location>
        <begin position="109"/>
        <end position="248"/>
    </location>
</feature>
<evidence type="ECO:0000256" key="7">
    <source>
        <dbReference type="ARBA" id="ARBA00022902"/>
    </source>
</evidence>
<evidence type="ECO:0000256" key="9">
    <source>
        <dbReference type="ARBA" id="ARBA00023242"/>
    </source>
</evidence>
<feature type="compositionally biased region" description="Pro residues" evidence="12">
    <location>
        <begin position="31"/>
        <end position="49"/>
    </location>
</feature>
<comment type="function">
    <text evidence="10">Tubulin-binding protein that acts as a negative regulator of Notch signaling pathway. Shuttles between the cytoplasm and the nucleus and mediates the nuclear export of RBPJ/RBPSUH, thereby preventing the interaction between RBPJ/RBPSUH and NICD product of Notch proteins (Notch intracellular domain), leading to down-regulate Notch-mediated transcription. May play a role in neurogenesis.</text>
</comment>
<dbReference type="GO" id="GO:0007219">
    <property type="term" value="P:Notch signaling pathway"/>
    <property type="evidence" value="ECO:0007669"/>
    <property type="project" value="UniProtKB-KW"/>
</dbReference>
<proteinExistence type="inferred from homology"/>
<sequence>ARPPRGPRGRRRARASFVDESLFGSPAGARPAPPAFAPPWAAPAAPASPRPRSHCRGAAARGAPPRPLSRSHAPSFCDESLFGAKPQGPAWTTPWMRKEDIAKLHMLLWSPPPAPRNQPGLSPCSRGAPLRAVHPPASAPPGTAGSEPAHTGKSCGWKCPQSGACSESRAARGTGRSQSISRLSTPLDRLHLASDNLGTERWNNQSAPTTPAAPRGSLMRGQSQSVSGAPVVRNAKAGGCCKPRPPWK</sequence>
<evidence type="ECO:0000256" key="3">
    <source>
        <dbReference type="ARBA" id="ARBA00010906"/>
    </source>
</evidence>
<dbReference type="GO" id="GO:0005634">
    <property type="term" value="C:nucleus"/>
    <property type="evidence" value="ECO:0007669"/>
    <property type="project" value="UniProtKB-SubCell"/>
</dbReference>
<dbReference type="PANTHER" id="PTHR34917:SF1">
    <property type="entry name" value="RBPJ-INTERACTING AND TUBULIN-ASSOCIATED PROTEIN 1"/>
    <property type="match status" value="1"/>
</dbReference>
<dbReference type="OrthoDB" id="10061257at2759"/>
<keyword evidence="14" id="KW-1185">Reference proteome</keyword>
<dbReference type="PANTHER" id="PTHR34917">
    <property type="entry name" value="RBPJ-INTERACTING AND TUBULIN-ASSOCIATED PROTEIN 1"/>
    <property type="match status" value="1"/>
</dbReference>
<keyword evidence="9" id="KW-0539">Nucleus</keyword>
<gene>
    <name evidence="13" type="primary">Rita1</name>
    <name evidence="13" type="ORF">SERLUN_R15165</name>
</gene>
<evidence type="ECO:0000313" key="14">
    <source>
        <dbReference type="Proteomes" id="UP000553648"/>
    </source>
</evidence>
<dbReference type="Pfam" id="PF17066">
    <property type="entry name" value="RITA"/>
    <property type="match status" value="1"/>
</dbReference>
<comment type="subunit">
    <text evidence="4">Interacts with RBPJ/RBPSUH.</text>
</comment>
<keyword evidence="8" id="KW-0914">Notch signaling pathway</keyword>
<dbReference type="GO" id="GO:0015631">
    <property type="term" value="F:tubulin binding"/>
    <property type="evidence" value="ECO:0007669"/>
    <property type="project" value="InterPro"/>
</dbReference>
<reference evidence="13 14" key="1">
    <citation type="submission" date="2019-09" db="EMBL/GenBank/DDBJ databases">
        <title>Bird 10,000 Genomes (B10K) Project - Family phase.</title>
        <authorList>
            <person name="Zhang G."/>
        </authorList>
    </citation>
    <scope>NUCLEOTIDE SEQUENCE [LARGE SCALE GENOMIC DNA]</scope>
    <source>
        <strain evidence="13">B10K-DU-002-03</strain>
        <tissue evidence="13">Muscle</tissue>
    </source>
</reference>
<feature type="non-terminal residue" evidence="13">
    <location>
        <position position="1"/>
    </location>
</feature>
<comment type="caution">
    <text evidence="13">The sequence shown here is derived from an EMBL/GenBank/DDBJ whole genome shotgun (WGS) entry which is preliminary data.</text>
</comment>
<comment type="similarity">
    <text evidence="3">Belongs to the RITA family.</text>
</comment>
<dbReference type="AlphaFoldDB" id="A0A7L1D1B5"/>
<dbReference type="GO" id="GO:0005737">
    <property type="term" value="C:cytoplasm"/>
    <property type="evidence" value="ECO:0007669"/>
    <property type="project" value="UniProtKB-SubCell"/>
</dbReference>
<evidence type="ECO:0000256" key="4">
    <source>
        <dbReference type="ARBA" id="ARBA00011667"/>
    </source>
</evidence>
<evidence type="ECO:0000256" key="2">
    <source>
        <dbReference type="ARBA" id="ARBA00004496"/>
    </source>
</evidence>
<feature type="region of interest" description="Disordered" evidence="12">
    <location>
        <begin position="1"/>
        <end position="90"/>
    </location>
</feature>
<name>A0A7L1D1B5_9PASS</name>
<evidence type="ECO:0000256" key="1">
    <source>
        <dbReference type="ARBA" id="ARBA00004123"/>
    </source>
</evidence>
<dbReference type="InterPro" id="IPR031418">
    <property type="entry name" value="RITA1"/>
</dbReference>
<dbReference type="EMBL" id="VXBA01001903">
    <property type="protein sequence ID" value="NXM69368.1"/>
    <property type="molecule type" value="Genomic_DNA"/>
</dbReference>